<evidence type="ECO:0000313" key="2">
    <source>
        <dbReference type="EMBL" id="KAJ7752969.1"/>
    </source>
</evidence>
<name>A0AAD7J075_9AGAR</name>
<organism evidence="2 3">
    <name type="scientific">Mycena metata</name>
    <dbReference type="NCBI Taxonomy" id="1033252"/>
    <lineage>
        <taxon>Eukaryota</taxon>
        <taxon>Fungi</taxon>
        <taxon>Dikarya</taxon>
        <taxon>Basidiomycota</taxon>
        <taxon>Agaricomycotina</taxon>
        <taxon>Agaricomycetes</taxon>
        <taxon>Agaricomycetidae</taxon>
        <taxon>Agaricales</taxon>
        <taxon>Marasmiineae</taxon>
        <taxon>Mycenaceae</taxon>
        <taxon>Mycena</taxon>
    </lineage>
</organism>
<gene>
    <name evidence="2" type="ORF">B0H16DRAFT_782374</name>
</gene>
<evidence type="ECO:0008006" key="4">
    <source>
        <dbReference type="Google" id="ProtNLM"/>
    </source>
</evidence>
<keyword evidence="3" id="KW-1185">Reference proteome</keyword>
<feature type="chain" id="PRO_5041987312" description="Secreted protein" evidence="1">
    <location>
        <begin position="35"/>
        <end position="107"/>
    </location>
</feature>
<evidence type="ECO:0000313" key="3">
    <source>
        <dbReference type="Proteomes" id="UP001215598"/>
    </source>
</evidence>
<dbReference type="Proteomes" id="UP001215598">
    <property type="component" value="Unassembled WGS sequence"/>
</dbReference>
<evidence type="ECO:0000256" key="1">
    <source>
        <dbReference type="SAM" id="SignalP"/>
    </source>
</evidence>
<dbReference type="EMBL" id="JARKIB010000057">
    <property type="protein sequence ID" value="KAJ7752969.1"/>
    <property type="molecule type" value="Genomic_DNA"/>
</dbReference>
<dbReference type="AlphaFoldDB" id="A0AAD7J075"/>
<feature type="signal peptide" evidence="1">
    <location>
        <begin position="1"/>
        <end position="34"/>
    </location>
</feature>
<protein>
    <recommendedName>
        <fullName evidence="4">Secreted protein</fullName>
    </recommendedName>
</protein>
<proteinExistence type="predicted"/>
<sequence>MLLHSIKPRNTGFDSPRPTKLCLHFFFVFPFVLAQSAARCSLFEGIAAYVRVWSDKVSTLTLPTQGDLCTLGIACQRPVPLISFRSTSFSTQVGIGRVVHNTASSTD</sequence>
<reference evidence="2" key="1">
    <citation type="submission" date="2023-03" db="EMBL/GenBank/DDBJ databases">
        <title>Massive genome expansion in bonnet fungi (Mycena s.s.) driven by repeated elements and novel gene families across ecological guilds.</title>
        <authorList>
            <consortium name="Lawrence Berkeley National Laboratory"/>
            <person name="Harder C.B."/>
            <person name="Miyauchi S."/>
            <person name="Viragh M."/>
            <person name="Kuo A."/>
            <person name="Thoen E."/>
            <person name="Andreopoulos B."/>
            <person name="Lu D."/>
            <person name="Skrede I."/>
            <person name="Drula E."/>
            <person name="Henrissat B."/>
            <person name="Morin E."/>
            <person name="Kohler A."/>
            <person name="Barry K."/>
            <person name="LaButti K."/>
            <person name="Morin E."/>
            <person name="Salamov A."/>
            <person name="Lipzen A."/>
            <person name="Mereny Z."/>
            <person name="Hegedus B."/>
            <person name="Baldrian P."/>
            <person name="Stursova M."/>
            <person name="Weitz H."/>
            <person name="Taylor A."/>
            <person name="Grigoriev I.V."/>
            <person name="Nagy L.G."/>
            <person name="Martin F."/>
            <person name="Kauserud H."/>
        </authorList>
    </citation>
    <scope>NUCLEOTIDE SEQUENCE</scope>
    <source>
        <strain evidence="2">CBHHK182m</strain>
    </source>
</reference>
<keyword evidence="1" id="KW-0732">Signal</keyword>
<accession>A0AAD7J075</accession>
<comment type="caution">
    <text evidence="2">The sequence shown here is derived from an EMBL/GenBank/DDBJ whole genome shotgun (WGS) entry which is preliminary data.</text>
</comment>